<dbReference type="KEGG" id="vg:24172018"/>
<dbReference type="Proteomes" id="UP000185312">
    <property type="component" value="Segment"/>
</dbReference>
<evidence type="ECO:0000313" key="7">
    <source>
        <dbReference type="EMBL" id="AIX32861.1"/>
    </source>
</evidence>
<dbReference type="Proteomes" id="UP000185320">
    <property type="component" value="Segment"/>
</dbReference>
<dbReference type="EMBL" id="KJ019095">
    <property type="protein sequence ID" value="AIX30057.1"/>
    <property type="molecule type" value="Genomic_DNA"/>
</dbReference>
<dbReference type="Proteomes" id="UP000185308">
    <property type="component" value="Segment"/>
</dbReference>
<evidence type="ECO:0000313" key="11">
    <source>
        <dbReference type="Proteomes" id="UP000185291"/>
    </source>
</evidence>
<dbReference type="Proteomes" id="UP000185306">
    <property type="component" value="Segment"/>
</dbReference>
<dbReference type="OrthoDB" id="38795at10239"/>
<evidence type="ECO:0000313" key="6">
    <source>
        <dbReference type="EMBL" id="AIX30935.1"/>
    </source>
</evidence>
<dbReference type="GeneID" id="24172018"/>
<evidence type="ECO:0000313" key="12">
    <source>
        <dbReference type="Proteomes" id="UP000185300"/>
    </source>
</evidence>
<gene>
    <name evidence="8" type="ORF">Syn7803C12_163</name>
    <name evidence="9" type="ORF">Syn7803C22_165</name>
    <name evidence="10" type="ORF">Syn7803C25_164</name>
    <name evidence="1" type="ORF">Syn7803C6_164</name>
    <name evidence="2" type="ORF">Syn7803C80_164</name>
    <name evidence="3" type="ORF">Syn7803C90_168</name>
    <name evidence="4" type="ORF">Syn7803US34_162</name>
    <name evidence="5" type="ORF">Syn7803US37_168</name>
    <name evidence="6" type="ORF">Syn7803US39_164</name>
    <name evidence="7" type="ORF">Syn7803US4_160</name>
</gene>
<evidence type="ECO:0000313" key="14">
    <source>
        <dbReference type="Proteomes" id="UP000185322"/>
    </source>
</evidence>
<dbReference type="EMBL" id="KJ019150">
    <property type="protein sequence ID" value="AIX43515.1"/>
    <property type="molecule type" value="Genomic_DNA"/>
</dbReference>
<evidence type="ECO:0000313" key="3">
    <source>
        <dbReference type="EMBL" id="AIX21779.1"/>
    </source>
</evidence>
<dbReference type="EMBL" id="KJ019152">
    <property type="protein sequence ID" value="AIX44087.1"/>
    <property type="molecule type" value="Genomic_DNA"/>
</dbReference>
<dbReference type="EMBL" id="KJ019098">
    <property type="protein sequence ID" value="AIX30935.1"/>
    <property type="molecule type" value="Genomic_DNA"/>
</dbReference>
<keyword evidence="13" id="KW-1185">Reference proteome</keyword>
<dbReference type="EMBL" id="KJ019045">
    <property type="protein sequence ID" value="AIX18463.1"/>
    <property type="molecule type" value="Genomic_DNA"/>
</dbReference>
<evidence type="ECO:0000313" key="2">
    <source>
        <dbReference type="EMBL" id="AIX20341.1"/>
    </source>
</evidence>
<dbReference type="EMBL" id="KJ019105">
    <property type="protein sequence ID" value="AIX32861.1"/>
    <property type="molecule type" value="Genomic_DNA"/>
</dbReference>
<proteinExistence type="predicted"/>
<dbReference type="RefSeq" id="YP_009134379.1">
    <property type="nucleotide sequence ID" value="NC_026927.1"/>
</dbReference>
<dbReference type="Proteomes" id="UP000185300">
    <property type="component" value="Segment"/>
</dbReference>
<evidence type="ECO:0000313" key="10">
    <source>
        <dbReference type="EMBL" id="AIX44087.1"/>
    </source>
</evidence>
<name>A0A0E3F309_9CAUD</name>
<dbReference type="EMBL" id="KJ019097">
    <property type="protein sequence ID" value="AIX30645.1"/>
    <property type="molecule type" value="Genomic_DNA"/>
</dbReference>
<dbReference type="Proteomes" id="UP000185322">
    <property type="component" value="Segment"/>
</dbReference>
<organism evidence="2 14">
    <name type="scientific">Synechococcus phage ACG-2014f</name>
    <dbReference type="NCBI Taxonomy" id="1493511"/>
    <lineage>
        <taxon>Viruses</taxon>
        <taxon>Duplodnaviria</taxon>
        <taxon>Heunggongvirae</taxon>
        <taxon>Uroviricota</taxon>
        <taxon>Caudoviricetes</taxon>
        <taxon>Pantevenvirales</taxon>
        <taxon>Kyanoviridae</taxon>
        <taxon>Atlauavirus</taxon>
        <taxon>Atlauavirus tusconc8</taxon>
    </lineage>
</organism>
<evidence type="ECO:0000313" key="8">
    <source>
        <dbReference type="EMBL" id="AIX41525.1"/>
    </source>
</evidence>
<dbReference type="Proteomes" id="UP000185291">
    <property type="component" value="Segment"/>
</dbReference>
<accession>A0A0E3F309</accession>
<evidence type="ECO:0000313" key="4">
    <source>
        <dbReference type="EMBL" id="AIX30057.1"/>
    </source>
</evidence>
<dbReference type="EMBL" id="KJ019059">
    <property type="protein sequence ID" value="AIX21779.1"/>
    <property type="molecule type" value="Genomic_DNA"/>
</dbReference>
<evidence type="ECO:0000313" key="5">
    <source>
        <dbReference type="EMBL" id="AIX30645.1"/>
    </source>
</evidence>
<dbReference type="Gene3D" id="2.30.30.100">
    <property type="match status" value="1"/>
</dbReference>
<sequence>MNNDYDRELPSPTGSTGAVELMIESIDQMSNNDPVVKLVLLKNNETIIAEVRESIDGSSVQLIDPRVVLLQAARPSDDGQTTTTAISYTDWLPLSESRNFTIAGDYVVLITDPIESLVESYTQARQNG</sequence>
<dbReference type="EMBL" id="KJ019053">
    <property type="protein sequence ID" value="AIX20341.1"/>
    <property type="molecule type" value="Genomic_DNA"/>
</dbReference>
<reference evidence="11 12" key="1">
    <citation type="submission" date="2013-12" db="EMBL/GenBank/DDBJ databases">
        <title>Ecological redundancy of diverse viral populations within a natural community.</title>
        <authorList>
            <person name="Gregory A.C."/>
            <person name="LaButti K."/>
            <person name="Copeland A."/>
            <person name="Woyke T."/>
            <person name="Sullivan M.B."/>
        </authorList>
    </citation>
    <scope>NUCLEOTIDE SEQUENCE [LARGE SCALE GENOMIC DNA]</scope>
    <source>
        <strain evidence="8">Syn7803C12</strain>
        <strain evidence="9">Syn7803C22</strain>
        <strain evidence="10">Syn7803C25</strain>
        <strain evidence="1">Syn7803C6</strain>
        <strain evidence="2">Syn7803C80</strain>
        <strain evidence="3">Syn7803C90</strain>
        <strain evidence="4">Syn7803US34</strain>
        <strain evidence="5">Syn7803US37</strain>
        <strain evidence="6">Syn7803US39</strain>
        <strain evidence="7">Syn7803US4</strain>
    </source>
</reference>
<protein>
    <submittedName>
        <fullName evidence="2">Uncharacterized protein</fullName>
    </submittedName>
</protein>
<dbReference type="Pfam" id="PF20198">
    <property type="entry name" value="DUF6561"/>
    <property type="match status" value="1"/>
</dbReference>
<evidence type="ECO:0000313" key="1">
    <source>
        <dbReference type="EMBL" id="AIX18463.1"/>
    </source>
</evidence>
<evidence type="ECO:0000313" key="13">
    <source>
        <dbReference type="Proteomes" id="UP000185320"/>
    </source>
</evidence>
<dbReference type="Proteomes" id="UP000185313">
    <property type="component" value="Segment"/>
</dbReference>
<dbReference type="Proteomes" id="UP000185317">
    <property type="component" value="Segment"/>
</dbReference>
<evidence type="ECO:0000313" key="9">
    <source>
        <dbReference type="EMBL" id="AIX43515.1"/>
    </source>
</evidence>
<dbReference type="InterPro" id="IPR046691">
    <property type="entry name" value="DUF6561"/>
</dbReference>
<dbReference type="EMBL" id="KJ019143">
    <property type="protein sequence ID" value="AIX41525.1"/>
    <property type="molecule type" value="Genomic_DNA"/>
</dbReference>
<dbReference type="Proteomes" id="UP000185305">
    <property type="component" value="Segment"/>
</dbReference>